<evidence type="ECO:0000256" key="2">
    <source>
        <dbReference type="SAM" id="Phobius"/>
    </source>
</evidence>
<dbReference type="RefSeq" id="WP_055472565.1">
    <property type="nucleotide sequence ID" value="NZ_JBIRWE010000004.1"/>
</dbReference>
<dbReference type="EMBL" id="JBIRWE010000004">
    <property type="protein sequence ID" value="MFI1964990.1"/>
    <property type="molecule type" value="Genomic_DNA"/>
</dbReference>
<name>A0ABW7UQU0_9ACTN</name>
<dbReference type="PANTHER" id="PTHR35335:SF1">
    <property type="entry name" value="UPF0716 PROTEIN FXSA"/>
    <property type="match status" value="1"/>
</dbReference>
<dbReference type="NCBIfam" id="NF008528">
    <property type="entry name" value="PRK11463.1-2"/>
    <property type="match status" value="1"/>
</dbReference>
<evidence type="ECO:0000313" key="4">
    <source>
        <dbReference type="Proteomes" id="UP001611548"/>
    </source>
</evidence>
<organism evidence="3 4">
    <name type="scientific">Streptomyces pathocidini</name>
    <dbReference type="NCBI Taxonomy" id="1650571"/>
    <lineage>
        <taxon>Bacteria</taxon>
        <taxon>Bacillati</taxon>
        <taxon>Actinomycetota</taxon>
        <taxon>Actinomycetes</taxon>
        <taxon>Kitasatosporales</taxon>
        <taxon>Streptomycetaceae</taxon>
        <taxon>Streptomyces</taxon>
    </lineage>
</organism>
<keyword evidence="2" id="KW-1133">Transmembrane helix</keyword>
<protein>
    <submittedName>
        <fullName evidence="3">FxsA family membrane protein</fullName>
    </submittedName>
</protein>
<keyword evidence="4" id="KW-1185">Reference proteome</keyword>
<feature type="compositionally biased region" description="Basic and acidic residues" evidence="1">
    <location>
        <begin position="175"/>
        <end position="201"/>
    </location>
</feature>
<accession>A0ABW7UQU0</accession>
<feature type="region of interest" description="Disordered" evidence="1">
    <location>
        <begin position="142"/>
        <end position="201"/>
    </location>
</feature>
<dbReference type="NCBIfam" id="NF008527">
    <property type="entry name" value="PRK11463.1-1"/>
    <property type="match status" value="1"/>
</dbReference>
<keyword evidence="2" id="KW-0812">Transmembrane</keyword>
<evidence type="ECO:0000313" key="3">
    <source>
        <dbReference type="EMBL" id="MFI1964990.1"/>
    </source>
</evidence>
<feature type="transmembrane region" description="Helical" evidence="2">
    <location>
        <begin position="41"/>
        <end position="61"/>
    </location>
</feature>
<dbReference type="Pfam" id="PF04186">
    <property type="entry name" value="FxsA"/>
    <property type="match status" value="1"/>
</dbReference>
<proteinExistence type="predicted"/>
<reference evidence="3 4" key="1">
    <citation type="submission" date="2024-10" db="EMBL/GenBank/DDBJ databases">
        <title>The Natural Products Discovery Center: Release of the First 8490 Sequenced Strains for Exploring Actinobacteria Biosynthetic Diversity.</title>
        <authorList>
            <person name="Kalkreuter E."/>
            <person name="Kautsar S.A."/>
            <person name="Yang D."/>
            <person name="Bader C.D."/>
            <person name="Teijaro C.N."/>
            <person name="Fluegel L."/>
            <person name="Davis C.M."/>
            <person name="Simpson J.R."/>
            <person name="Lauterbach L."/>
            <person name="Steele A.D."/>
            <person name="Gui C."/>
            <person name="Meng S."/>
            <person name="Li G."/>
            <person name="Viehrig K."/>
            <person name="Ye F."/>
            <person name="Su P."/>
            <person name="Kiefer A.F."/>
            <person name="Nichols A."/>
            <person name="Cepeda A.J."/>
            <person name="Yan W."/>
            <person name="Fan B."/>
            <person name="Jiang Y."/>
            <person name="Adhikari A."/>
            <person name="Zheng C.-J."/>
            <person name="Schuster L."/>
            <person name="Cowan T.M."/>
            <person name="Smanski M.J."/>
            <person name="Chevrette M.G."/>
            <person name="De Carvalho L.P.S."/>
            <person name="Shen B."/>
        </authorList>
    </citation>
    <scope>NUCLEOTIDE SEQUENCE [LARGE SCALE GENOMIC DNA]</scope>
    <source>
        <strain evidence="3 4">NPDC020327</strain>
    </source>
</reference>
<dbReference type="InterPro" id="IPR007313">
    <property type="entry name" value="FxsA"/>
</dbReference>
<dbReference type="PANTHER" id="PTHR35335">
    <property type="entry name" value="UPF0716 PROTEIN FXSA"/>
    <property type="match status" value="1"/>
</dbReference>
<feature type="transmembrane region" description="Helical" evidence="2">
    <location>
        <begin position="18"/>
        <end position="35"/>
    </location>
</feature>
<keyword evidence="2" id="KW-0472">Membrane</keyword>
<evidence type="ECO:0000256" key="1">
    <source>
        <dbReference type="SAM" id="MobiDB-lite"/>
    </source>
</evidence>
<sequence length="201" mass="21182">MTTGSPQPPPRRSRARRLVPLGVAAWLVLEIWLLTLVGRAFGGLTVLLLLIAGVVLGAYVVKRAGRRAWRGLTANVQAAQAAAAEGRPIDSATASEESGGNTLPMVGGLLLMVPGLLSDVAGLLCVFPPTRALLRRSLERSLSRRMSSARPGTLGDAFQQARVHRPGGKVVQGEVIREDGPGPRSDADPSSHDDHRPPLTG</sequence>
<comment type="caution">
    <text evidence="3">The sequence shown here is derived from an EMBL/GenBank/DDBJ whole genome shotgun (WGS) entry which is preliminary data.</text>
</comment>
<dbReference type="Proteomes" id="UP001611548">
    <property type="component" value="Unassembled WGS sequence"/>
</dbReference>
<gene>
    <name evidence="3" type="primary">fxsA</name>
    <name evidence="3" type="ORF">ACH429_12890</name>
</gene>